<dbReference type="Pfam" id="PF05795">
    <property type="entry name" value="Plasmodium_Vir"/>
    <property type="match status" value="2"/>
</dbReference>
<feature type="region of interest" description="Disordered" evidence="1">
    <location>
        <begin position="436"/>
        <end position="483"/>
    </location>
</feature>
<feature type="region of interest" description="Disordered" evidence="1">
    <location>
        <begin position="524"/>
        <end position="543"/>
    </location>
</feature>
<dbReference type="InterPro" id="IPR008780">
    <property type="entry name" value="Plasmodium_Vir"/>
</dbReference>
<proteinExistence type="predicted"/>
<organism evidence="3">
    <name type="scientific">Plasmodium vivax</name>
    <name type="common">malaria parasite P. vivax</name>
    <dbReference type="NCBI Taxonomy" id="5855"/>
    <lineage>
        <taxon>Eukaryota</taxon>
        <taxon>Sar</taxon>
        <taxon>Alveolata</taxon>
        <taxon>Apicomplexa</taxon>
        <taxon>Aconoidasida</taxon>
        <taxon>Haemosporida</taxon>
        <taxon>Plasmodiidae</taxon>
        <taxon>Plasmodium</taxon>
        <taxon>Plasmodium (Plasmodium)</taxon>
    </lineage>
</organism>
<dbReference type="OrthoDB" id="10371507at2759"/>
<dbReference type="AlphaFoldDB" id="A0A565A468"/>
<keyword evidence="2" id="KW-0812">Transmembrane</keyword>
<dbReference type="VEuPathDB" id="PlasmoDB:PVX_083590"/>
<dbReference type="EMBL" id="FLZR02000007">
    <property type="protein sequence ID" value="VUZ99600.1"/>
    <property type="molecule type" value="Genomic_DNA"/>
</dbReference>
<evidence type="ECO:0000256" key="1">
    <source>
        <dbReference type="SAM" id="MobiDB-lite"/>
    </source>
</evidence>
<dbReference type="Proteomes" id="UP000220605">
    <property type="component" value="Unassembled WGS sequence"/>
</dbReference>
<protein>
    <submittedName>
        <fullName evidence="3">VIR protein</fullName>
    </submittedName>
</protein>
<dbReference type="VEuPathDB" id="PlasmoDB:PVX_075695"/>
<dbReference type="VEuPathDB" id="PlasmoDB:PVW1_070044900"/>
<dbReference type="VEuPathDB" id="PlasmoDB:PVPAM_120005600"/>
<evidence type="ECO:0000256" key="2">
    <source>
        <dbReference type="SAM" id="Phobius"/>
    </source>
</evidence>
<evidence type="ECO:0000313" key="3">
    <source>
        <dbReference type="EMBL" id="VUZ99600.1"/>
    </source>
</evidence>
<reference evidence="3" key="1">
    <citation type="submission" date="2016-07" db="EMBL/GenBank/DDBJ databases">
        <authorList>
            <consortium name="Pathogen Informatics"/>
        </authorList>
    </citation>
    <scope>NUCLEOTIDE SEQUENCE</scope>
</reference>
<dbReference type="VEuPathDB" id="PlasmoDB:PVP01_0003150"/>
<sequence>MTKPVIAEVSADALEKVSQDLGLNKLFDGFYVKKSSSTFFKECDALNDYEKTHPGVKELCTKLISSLEKLAEMKTKNKDYYDRCNYLPHWLFDEIGKIYKSIPSKNSDNLPFFSKLSHIGNKVNRELTGNKCTTLPISNSFSLATRKNRKNSYIYLQKYNEIKQIINDKGKGKCNQYITYLQYIDSLHKKYKTDDCRENVAKDLGLNKLYDEFYVKKTSSKYFQECDALNEYDKTHTGVKELCIKLISSLEKLAEMKTKNKDYNDRCNYLPHWLFDEIGKIYKPIPSKNSNNIPFFSKLSHIGNTVNMKLTGNKCTTLPVSNSTSLDERKNRKNAHIYLKKYEEIKQIVNAKGKGKCDLYLKYLKYIDSLHKKYKTNDCGVFFIVYRPEYADCDSKHDPNSLISILKDCKGTESSRGGSASSGSWFSGWFGSSTGSSRSGKVNPPPENPKAASAAGDTGRQEASKVVAGTRDSPGLTRSTSLGASARPVVGAAGGGLSGQLVTTPPAVTLIPKAGEKPEQVVHATSSYSSGPGGNALPEPTASPAGALESVSNKLDSNFYRNIIMAAAILGTIFFLFYYNMSSGLKSRFPKRKRKKKIFEHNYYEDYEKELAKYDSEDMSLVFEEDRYYLNYQPEHDYDY</sequence>
<keyword evidence="2" id="KW-1133">Transmembrane helix</keyword>
<name>A0A565A468_PLAVI</name>
<gene>
    <name evidence="3" type="ORF">PVP01_0003150</name>
</gene>
<keyword evidence="2" id="KW-0472">Membrane</keyword>
<feature type="transmembrane region" description="Helical" evidence="2">
    <location>
        <begin position="559"/>
        <end position="579"/>
    </location>
</feature>
<dbReference type="VEuPathDB" id="PlasmoDB:PVW1_040031300"/>
<accession>A0A565A468</accession>